<gene>
    <name evidence="2" type="ORF">SAMN06265377_3242</name>
</gene>
<feature type="domain" description="PLD phosphodiesterase" evidence="1">
    <location>
        <begin position="120"/>
        <end position="147"/>
    </location>
</feature>
<dbReference type="Pfam" id="PF13091">
    <property type="entry name" value="PLDc_2"/>
    <property type="match status" value="2"/>
</dbReference>
<feature type="domain" description="PLD phosphodiesterase" evidence="1">
    <location>
        <begin position="291"/>
        <end position="318"/>
    </location>
</feature>
<dbReference type="Gene3D" id="3.30.870.10">
    <property type="entry name" value="Endonuclease Chain A"/>
    <property type="match status" value="2"/>
</dbReference>
<dbReference type="GO" id="GO:0008808">
    <property type="term" value="F:cardiolipin synthase activity"/>
    <property type="evidence" value="ECO:0007669"/>
    <property type="project" value="TreeGrafter"/>
</dbReference>
<dbReference type="OrthoDB" id="9762009at2"/>
<evidence type="ECO:0000313" key="3">
    <source>
        <dbReference type="Proteomes" id="UP000219048"/>
    </source>
</evidence>
<reference evidence="3" key="1">
    <citation type="submission" date="2017-09" db="EMBL/GenBank/DDBJ databases">
        <authorList>
            <person name="Varghese N."/>
            <person name="Submissions S."/>
        </authorList>
    </citation>
    <scope>NUCLEOTIDE SEQUENCE [LARGE SCALE GENOMIC DNA]</scope>
    <source>
        <strain evidence="3">DSM 25885</strain>
    </source>
</reference>
<dbReference type="AlphaFoldDB" id="A0A285MW40"/>
<dbReference type="GO" id="GO:0032049">
    <property type="term" value="P:cardiolipin biosynthetic process"/>
    <property type="evidence" value="ECO:0007669"/>
    <property type="project" value="UniProtKB-ARBA"/>
</dbReference>
<dbReference type="PROSITE" id="PS50035">
    <property type="entry name" value="PLD"/>
    <property type="match status" value="2"/>
</dbReference>
<dbReference type="PANTHER" id="PTHR21248">
    <property type="entry name" value="CARDIOLIPIN SYNTHASE"/>
    <property type="match status" value="1"/>
</dbReference>
<proteinExistence type="predicted"/>
<dbReference type="CDD" id="cd09110">
    <property type="entry name" value="PLDc_CLS_1"/>
    <property type="match status" value="1"/>
</dbReference>
<dbReference type="GO" id="GO:0016020">
    <property type="term" value="C:membrane"/>
    <property type="evidence" value="ECO:0007669"/>
    <property type="project" value="TreeGrafter"/>
</dbReference>
<dbReference type="PANTHER" id="PTHR21248:SF23">
    <property type="entry name" value="CARDIOLIPIN SYNTHASE B"/>
    <property type="match status" value="1"/>
</dbReference>
<dbReference type="InterPro" id="IPR025202">
    <property type="entry name" value="PLD-like_dom"/>
</dbReference>
<dbReference type="RefSeq" id="WP_097046849.1">
    <property type="nucleotide sequence ID" value="NZ_OBEH01000005.1"/>
</dbReference>
<keyword evidence="3" id="KW-1185">Reference proteome</keyword>
<dbReference type="SMART" id="SM00155">
    <property type="entry name" value="PLDc"/>
    <property type="match status" value="2"/>
</dbReference>
<sequence length="396" mass="44810">MDYKRITEEHHESAFPNGSDKSEYIELVRSGEPYFLRLKKVIENAQNEIHLQTYIFEDDETGNSIATSLKEAAKRNVKVYLLLDAYGSAALSDGFVQNLSENGILVRFFSPLFSLNNFYLGRRMHHKIVVGDGKQALIGGINIADKYHGGQDSEPWLDYAVLLDCPAANDLQKLCSDYFLKEGSARRIKPVLHSAGKALVGIRQNDWLKNKTEVCDAYFNAILRAKEEIVIVGSYFLPGRRLAGALKKAGKNGVSTTVILAGISDVPMVRRAATHLYSSFLQNNMTVYEWNRSVVHGKAAVVDNHWSTIGSFNLNSLSCYGSIEMNVEVYSEGFARVLRNDFDHVMEQCAQVTYESLDKRSSVLDKLFNWCAYQLVRTTMLILTFLPHLRFFKNYR</sequence>
<dbReference type="InterPro" id="IPR001736">
    <property type="entry name" value="PLipase_D/transphosphatidylase"/>
</dbReference>
<evidence type="ECO:0000313" key="2">
    <source>
        <dbReference type="EMBL" id="SNZ01404.1"/>
    </source>
</evidence>
<dbReference type="EMBL" id="OBEH01000005">
    <property type="protein sequence ID" value="SNZ01404.1"/>
    <property type="molecule type" value="Genomic_DNA"/>
</dbReference>
<accession>A0A285MW40</accession>
<dbReference type="Proteomes" id="UP000219048">
    <property type="component" value="Unassembled WGS sequence"/>
</dbReference>
<organism evidence="2 3">
    <name type="scientific">Flagellimonas pacifica</name>
    <dbReference type="NCBI Taxonomy" id="1247520"/>
    <lineage>
        <taxon>Bacteria</taxon>
        <taxon>Pseudomonadati</taxon>
        <taxon>Bacteroidota</taxon>
        <taxon>Flavobacteriia</taxon>
        <taxon>Flavobacteriales</taxon>
        <taxon>Flavobacteriaceae</taxon>
        <taxon>Flagellimonas</taxon>
    </lineage>
</organism>
<dbReference type="SUPFAM" id="SSF56024">
    <property type="entry name" value="Phospholipase D/nuclease"/>
    <property type="match status" value="2"/>
</dbReference>
<evidence type="ECO:0000259" key="1">
    <source>
        <dbReference type="PROSITE" id="PS50035"/>
    </source>
</evidence>
<protein>
    <submittedName>
        <fullName evidence="2">Cardiolipin synthase</fullName>
    </submittedName>
</protein>
<name>A0A285MW40_9FLAO</name>